<dbReference type="EMBL" id="QEAM01000078">
    <property type="protein sequence ID" value="TPX47414.1"/>
    <property type="molecule type" value="Genomic_DNA"/>
</dbReference>
<evidence type="ECO:0000313" key="1">
    <source>
        <dbReference type="EMBL" id="TPX47414.1"/>
    </source>
</evidence>
<dbReference type="Proteomes" id="UP000320475">
    <property type="component" value="Unassembled WGS sequence"/>
</dbReference>
<dbReference type="Proteomes" id="UP000317494">
    <property type="component" value="Unassembled WGS sequence"/>
</dbReference>
<proteinExistence type="predicted"/>
<protein>
    <recommendedName>
        <fullName evidence="5">Metallothionein</fullName>
    </recommendedName>
</protein>
<dbReference type="VEuPathDB" id="FungiDB:SeMB42_g02382"/>
<dbReference type="AlphaFoldDB" id="A0A507DFC5"/>
<gene>
    <name evidence="1" type="ORF">SeLEV6574_g02675</name>
    <name evidence="2" type="ORF">SeMB42_g02382</name>
</gene>
<reference evidence="3 4" key="1">
    <citation type="journal article" date="2019" name="Sci. Rep.">
        <title>Comparative genomics of chytrid fungi reveal insights into the obligate biotrophic and pathogenic lifestyle of Synchytrium endobioticum.</title>
        <authorList>
            <person name="van de Vossenberg B.T.L.H."/>
            <person name="Warris S."/>
            <person name="Nguyen H.D.T."/>
            <person name="van Gent-Pelzer M.P.E."/>
            <person name="Joly D.L."/>
            <person name="van de Geest H.C."/>
            <person name="Bonants P.J.M."/>
            <person name="Smith D.S."/>
            <person name="Levesque C.A."/>
            <person name="van der Lee T.A.J."/>
        </authorList>
    </citation>
    <scope>NUCLEOTIDE SEQUENCE [LARGE SCALE GENOMIC DNA]</scope>
    <source>
        <strain evidence="1 4">LEV6574</strain>
        <strain evidence="2 3">MB42</strain>
    </source>
</reference>
<accession>A0A507DFC5</accession>
<evidence type="ECO:0008006" key="5">
    <source>
        <dbReference type="Google" id="ProtNLM"/>
    </source>
</evidence>
<name>A0A507DFC5_9FUNG</name>
<evidence type="ECO:0000313" key="2">
    <source>
        <dbReference type="EMBL" id="TPX50101.1"/>
    </source>
</evidence>
<evidence type="ECO:0000313" key="4">
    <source>
        <dbReference type="Proteomes" id="UP000320475"/>
    </source>
</evidence>
<comment type="caution">
    <text evidence="2">The sequence shown here is derived from an EMBL/GenBank/DDBJ whole genome shotgun (WGS) entry which is preliminary data.</text>
</comment>
<keyword evidence="3" id="KW-1185">Reference proteome</keyword>
<sequence>MSAVAVADHTCRCGTECKCGTICNCESKVAASPSTGSTTKHAGACSCGGTGQGCNCGSTCNCGSHSSACACGGSGKGCTCAPGKCTCGK</sequence>
<dbReference type="EMBL" id="QEAN01000072">
    <property type="protein sequence ID" value="TPX50101.1"/>
    <property type="molecule type" value="Genomic_DNA"/>
</dbReference>
<evidence type="ECO:0000313" key="3">
    <source>
        <dbReference type="Proteomes" id="UP000317494"/>
    </source>
</evidence>
<organism evidence="2 3">
    <name type="scientific">Synchytrium endobioticum</name>
    <dbReference type="NCBI Taxonomy" id="286115"/>
    <lineage>
        <taxon>Eukaryota</taxon>
        <taxon>Fungi</taxon>
        <taxon>Fungi incertae sedis</taxon>
        <taxon>Chytridiomycota</taxon>
        <taxon>Chytridiomycota incertae sedis</taxon>
        <taxon>Chytridiomycetes</taxon>
        <taxon>Synchytriales</taxon>
        <taxon>Synchytriaceae</taxon>
        <taxon>Synchytrium</taxon>
    </lineage>
</organism>